<gene>
    <name evidence="1" type="ORF">GCM10022232_31060</name>
</gene>
<organism evidence="1 2">
    <name type="scientific">Streptomyces plumbiresistens</name>
    <dbReference type="NCBI Taxonomy" id="511811"/>
    <lineage>
        <taxon>Bacteria</taxon>
        <taxon>Bacillati</taxon>
        <taxon>Actinomycetota</taxon>
        <taxon>Actinomycetes</taxon>
        <taxon>Kitasatosporales</taxon>
        <taxon>Streptomycetaceae</taxon>
        <taxon>Streptomyces</taxon>
    </lineage>
</organism>
<dbReference type="Proteomes" id="UP001500456">
    <property type="component" value="Unassembled WGS sequence"/>
</dbReference>
<protein>
    <submittedName>
        <fullName evidence="1">Uncharacterized protein</fullName>
    </submittedName>
</protein>
<proteinExistence type="predicted"/>
<dbReference type="EMBL" id="BAAAZX010000007">
    <property type="protein sequence ID" value="GAA3993241.1"/>
    <property type="molecule type" value="Genomic_DNA"/>
</dbReference>
<reference evidence="2" key="1">
    <citation type="journal article" date="2019" name="Int. J. Syst. Evol. Microbiol.">
        <title>The Global Catalogue of Microorganisms (GCM) 10K type strain sequencing project: providing services to taxonomists for standard genome sequencing and annotation.</title>
        <authorList>
            <consortium name="The Broad Institute Genomics Platform"/>
            <consortium name="The Broad Institute Genome Sequencing Center for Infectious Disease"/>
            <person name="Wu L."/>
            <person name="Ma J."/>
        </authorList>
    </citation>
    <scope>NUCLEOTIDE SEQUENCE [LARGE SCALE GENOMIC DNA]</scope>
    <source>
        <strain evidence="2">JCM 16924</strain>
    </source>
</reference>
<accession>A0ABP7R6N3</accession>
<keyword evidence="2" id="KW-1185">Reference proteome</keyword>
<sequence length="160" mass="17074">MGNTFGAGGDSLYLSNGGTQVFVEVLTLAVSASAAQDWDHRFAGLLALQDQSVMGRGAVGFDLGELDWGGSGAERAAAKRFVLDVLDLAARRHRWDELGYEPPHAAAYLVRFRQIVEAFEPPASAPGADVLPLTGAVACCVPHRVLSALPHWEGCVFCHR</sequence>
<evidence type="ECO:0000313" key="1">
    <source>
        <dbReference type="EMBL" id="GAA3993241.1"/>
    </source>
</evidence>
<name>A0ABP7R6N3_9ACTN</name>
<comment type="caution">
    <text evidence="1">The sequence shown here is derived from an EMBL/GenBank/DDBJ whole genome shotgun (WGS) entry which is preliminary data.</text>
</comment>
<evidence type="ECO:0000313" key="2">
    <source>
        <dbReference type="Proteomes" id="UP001500456"/>
    </source>
</evidence>
<dbReference type="RefSeq" id="WP_345563949.1">
    <property type="nucleotide sequence ID" value="NZ_BAAAZX010000007.1"/>
</dbReference>